<dbReference type="InterPro" id="IPR049326">
    <property type="entry name" value="Rhodopsin_dom_fungi"/>
</dbReference>
<dbReference type="Pfam" id="PF20684">
    <property type="entry name" value="Fung_rhodopsin"/>
    <property type="match status" value="1"/>
</dbReference>
<dbReference type="GO" id="GO:0016020">
    <property type="term" value="C:membrane"/>
    <property type="evidence" value="ECO:0007669"/>
    <property type="project" value="UniProtKB-SubCell"/>
</dbReference>
<keyword evidence="10" id="KW-1185">Reference proteome</keyword>
<reference evidence="9 10" key="1">
    <citation type="journal article" date="2021" name="Nat. Commun.">
        <title>Genetic determinants of endophytism in the Arabidopsis root mycobiome.</title>
        <authorList>
            <person name="Mesny F."/>
            <person name="Miyauchi S."/>
            <person name="Thiergart T."/>
            <person name="Pickel B."/>
            <person name="Atanasova L."/>
            <person name="Karlsson M."/>
            <person name="Huettel B."/>
            <person name="Barry K.W."/>
            <person name="Haridas S."/>
            <person name="Chen C."/>
            <person name="Bauer D."/>
            <person name="Andreopoulos W."/>
            <person name="Pangilinan J."/>
            <person name="LaButti K."/>
            <person name="Riley R."/>
            <person name="Lipzen A."/>
            <person name="Clum A."/>
            <person name="Drula E."/>
            <person name="Henrissat B."/>
            <person name="Kohler A."/>
            <person name="Grigoriev I.V."/>
            <person name="Martin F.M."/>
            <person name="Hacquard S."/>
        </authorList>
    </citation>
    <scope>NUCLEOTIDE SEQUENCE [LARGE SCALE GENOMIC DNA]</scope>
    <source>
        <strain evidence="9 10">MPI-CAGE-CH-0241</strain>
    </source>
</reference>
<keyword evidence="2 7" id="KW-0812">Transmembrane</keyword>
<evidence type="ECO:0000256" key="1">
    <source>
        <dbReference type="ARBA" id="ARBA00004141"/>
    </source>
</evidence>
<organism evidence="9 10">
    <name type="scientific">Thelonectria olida</name>
    <dbReference type="NCBI Taxonomy" id="1576542"/>
    <lineage>
        <taxon>Eukaryota</taxon>
        <taxon>Fungi</taxon>
        <taxon>Dikarya</taxon>
        <taxon>Ascomycota</taxon>
        <taxon>Pezizomycotina</taxon>
        <taxon>Sordariomycetes</taxon>
        <taxon>Hypocreomycetidae</taxon>
        <taxon>Hypocreales</taxon>
        <taxon>Nectriaceae</taxon>
        <taxon>Thelonectria</taxon>
    </lineage>
</organism>
<comment type="caution">
    <text evidence="9">The sequence shown here is derived from an EMBL/GenBank/DDBJ whole genome shotgun (WGS) entry which is preliminary data.</text>
</comment>
<evidence type="ECO:0000313" key="10">
    <source>
        <dbReference type="Proteomes" id="UP000777438"/>
    </source>
</evidence>
<feature type="transmembrane region" description="Helical" evidence="7">
    <location>
        <begin position="36"/>
        <end position="56"/>
    </location>
</feature>
<protein>
    <recommendedName>
        <fullName evidence="8">Rhodopsin domain-containing protein</fullName>
    </recommendedName>
</protein>
<dbReference type="AlphaFoldDB" id="A0A9P8VQW5"/>
<accession>A0A9P8VQW5</accession>
<feature type="transmembrane region" description="Helical" evidence="7">
    <location>
        <begin position="188"/>
        <end position="213"/>
    </location>
</feature>
<evidence type="ECO:0000256" key="2">
    <source>
        <dbReference type="ARBA" id="ARBA00022692"/>
    </source>
</evidence>
<proteinExistence type="inferred from homology"/>
<dbReference type="Proteomes" id="UP000777438">
    <property type="component" value="Unassembled WGS sequence"/>
</dbReference>
<evidence type="ECO:0000259" key="8">
    <source>
        <dbReference type="Pfam" id="PF20684"/>
    </source>
</evidence>
<feature type="transmembrane region" description="Helical" evidence="7">
    <location>
        <begin position="77"/>
        <end position="98"/>
    </location>
</feature>
<name>A0A9P8VQW5_9HYPO</name>
<gene>
    <name evidence="9" type="ORF">B0T10DRAFT_415925</name>
</gene>
<dbReference type="PANTHER" id="PTHR33048">
    <property type="entry name" value="PTH11-LIKE INTEGRAL MEMBRANE PROTEIN (AFU_ORTHOLOGUE AFUA_5G11245)"/>
    <property type="match status" value="1"/>
</dbReference>
<evidence type="ECO:0000256" key="7">
    <source>
        <dbReference type="SAM" id="Phobius"/>
    </source>
</evidence>
<evidence type="ECO:0000256" key="5">
    <source>
        <dbReference type="ARBA" id="ARBA00038359"/>
    </source>
</evidence>
<evidence type="ECO:0000256" key="6">
    <source>
        <dbReference type="SAM" id="MobiDB-lite"/>
    </source>
</evidence>
<evidence type="ECO:0000313" key="9">
    <source>
        <dbReference type="EMBL" id="KAH6873913.1"/>
    </source>
</evidence>
<comment type="subcellular location">
    <subcellularLocation>
        <location evidence="1">Membrane</location>
        <topology evidence="1">Multi-pass membrane protein</topology>
    </subcellularLocation>
</comment>
<dbReference type="InterPro" id="IPR052337">
    <property type="entry name" value="SAT4-like"/>
</dbReference>
<feature type="region of interest" description="Disordered" evidence="6">
    <location>
        <begin position="310"/>
        <end position="373"/>
    </location>
</feature>
<feature type="transmembrane region" description="Helical" evidence="7">
    <location>
        <begin position="225"/>
        <end position="246"/>
    </location>
</feature>
<feature type="transmembrane region" description="Helical" evidence="7">
    <location>
        <begin position="145"/>
        <end position="168"/>
    </location>
</feature>
<feature type="compositionally biased region" description="Basic and acidic residues" evidence="6">
    <location>
        <begin position="360"/>
        <end position="373"/>
    </location>
</feature>
<keyword evidence="3 7" id="KW-1133">Transmembrane helix</keyword>
<feature type="transmembrane region" description="Helical" evidence="7">
    <location>
        <begin position="266"/>
        <end position="284"/>
    </location>
</feature>
<evidence type="ECO:0000256" key="3">
    <source>
        <dbReference type="ARBA" id="ARBA00022989"/>
    </source>
</evidence>
<keyword evidence="4 7" id="KW-0472">Membrane</keyword>
<dbReference type="PANTHER" id="PTHR33048:SF124">
    <property type="entry name" value="INTEGRAL MEMBRANE PROTEIN"/>
    <property type="match status" value="1"/>
</dbReference>
<feature type="transmembrane region" description="Helical" evidence="7">
    <location>
        <begin position="110"/>
        <end position="133"/>
    </location>
</feature>
<comment type="similarity">
    <text evidence="5">Belongs to the SAT4 family.</text>
</comment>
<dbReference type="EMBL" id="JAGPYM010000043">
    <property type="protein sequence ID" value="KAH6873913.1"/>
    <property type="molecule type" value="Genomic_DNA"/>
</dbReference>
<sequence length="373" mass="41700">MSAFPTVDGVEVFRLPPDGYIVDFDHPKQNKKLEHYLIFGIGGPLALIALLQRYYTKIFLSKGLQVDDGKDTANMHLGFMFLGWVTSIAEGGFCAHSWEMPLTRFEKYALISYIAAPTYMLCNGFVKLSLLTFYLHLSPQKWFRVAVWSSITIVAIYTAVITFMMFFVCNPPRKAFDFKVKGGTCIEATILYMATAVSNIITDTILFVLPIPMVYKLHMPKMQKIGAIIVFGIGSMTLATSVIRLVYLPPVLASTDPSWDAAPADIWTFVEANLFVICGSMPTLRKFFKHLMPRLMGSYGSASYGETYGQQQSGGLSRGRKQRSQYSQFPEDDETELRQMDPDIKNGGTIAVHAAGSPDGQRDDHSERAILRT</sequence>
<feature type="domain" description="Rhodopsin" evidence="8">
    <location>
        <begin position="53"/>
        <end position="289"/>
    </location>
</feature>
<evidence type="ECO:0000256" key="4">
    <source>
        <dbReference type="ARBA" id="ARBA00023136"/>
    </source>
</evidence>
<dbReference type="OrthoDB" id="5342292at2759"/>